<dbReference type="NCBIfam" id="NF006771">
    <property type="entry name" value="PRK09290.1-5"/>
    <property type="match status" value="1"/>
</dbReference>
<proteinExistence type="inferred from homology"/>
<keyword evidence="4 7" id="KW-0479">Metal-binding</keyword>
<dbReference type="RefSeq" id="WP_235607921.1">
    <property type="nucleotide sequence ID" value="NZ_LJKE01000032.1"/>
</dbReference>
<dbReference type="PANTHER" id="PTHR32494">
    <property type="entry name" value="ALLANTOATE DEIMINASE-RELATED"/>
    <property type="match status" value="1"/>
</dbReference>
<evidence type="ECO:0000256" key="2">
    <source>
        <dbReference type="ARBA" id="ARBA00006153"/>
    </source>
</evidence>
<reference evidence="9 10" key="1">
    <citation type="submission" date="2015-09" db="EMBL/GenBank/DDBJ databases">
        <title>Bacillus cereus food isolates.</title>
        <authorList>
            <person name="Boekhorst J."/>
        </authorList>
    </citation>
    <scope>NUCLEOTIDE SEQUENCE [LARGE SCALE GENOMIC DNA]</scope>
    <source>
        <strain evidence="9 10">B4088</strain>
    </source>
</reference>
<evidence type="ECO:0000256" key="6">
    <source>
        <dbReference type="ARBA" id="ARBA00023211"/>
    </source>
</evidence>
<dbReference type="GO" id="GO:0016813">
    <property type="term" value="F:hydrolase activity, acting on carbon-nitrogen (but not peptide) bonds, in linear amidines"/>
    <property type="evidence" value="ECO:0007669"/>
    <property type="project" value="InterPro"/>
</dbReference>
<dbReference type="PIRSF" id="PIRSF001235">
    <property type="entry name" value="Amidase_carbamoylase"/>
    <property type="match status" value="1"/>
</dbReference>
<gene>
    <name evidence="9" type="ORF">B4088_1311</name>
</gene>
<dbReference type="PROSITE" id="PS00758">
    <property type="entry name" value="ARGE_DAPE_CPG2_1"/>
    <property type="match status" value="1"/>
</dbReference>
<feature type="binding site" evidence="7">
    <location>
        <position position="89"/>
    </location>
    <ligand>
        <name>Zn(2+)</name>
        <dbReference type="ChEBI" id="CHEBI:29105"/>
        <label>1</label>
    </ligand>
</feature>
<feature type="domain" description="Peptidase M20 dimerisation" evidence="8">
    <location>
        <begin position="221"/>
        <end position="318"/>
    </location>
</feature>
<dbReference type="SUPFAM" id="SSF53187">
    <property type="entry name" value="Zn-dependent exopeptidases"/>
    <property type="match status" value="1"/>
</dbReference>
<dbReference type="Pfam" id="PF07687">
    <property type="entry name" value="M20_dimer"/>
    <property type="match status" value="1"/>
</dbReference>
<comment type="cofactor">
    <cofactor evidence="7">
        <name>Zn(2+)</name>
        <dbReference type="ChEBI" id="CHEBI:29105"/>
    </cofactor>
    <text evidence="7">Binds 2 Zn(2+) ions per subunit.</text>
</comment>
<dbReference type="EMBL" id="LJKE01000032">
    <property type="protein sequence ID" value="KZD69129.1"/>
    <property type="molecule type" value="Genomic_DNA"/>
</dbReference>
<dbReference type="PANTHER" id="PTHR32494:SF19">
    <property type="entry name" value="ALLANTOATE DEIMINASE-RELATED"/>
    <property type="match status" value="1"/>
</dbReference>
<keyword evidence="5 9" id="KW-0378">Hydrolase</keyword>
<comment type="subunit">
    <text evidence="3">Homodimer.</text>
</comment>
<dbReference type="Pfam" id="PF01546">
    <property type="entry name" value="Peptidase_M20"/>
    <property type="match status" value="1"/>
</dbReference>
<feature type="binding site" evidence="7">
    <location>
        <position position="388"/>
    </location>
    <ligand>
        <name>Zn(2+)</name>
        <dbReference type="ChEBI" id="CHEBI:29105"/>
        <label>2</label>
    </ligand>
</feature>
<feature type="binding site" evidence="7">
    <location>
        <position position="100"/>
    </location>
    <ligand>
        <name>Zn(2+)</name>
        <dbReference type="ChEBI" id="CHEBI:29105"/>
        <label>2</label>
    </ligand>
</feature>
<evidence type="ECO:0000256" key="1">
    <source>
        <dbReference type="ARBA" id="ARBA00001936"/>
    </source>
</evidence>
<dbReference type="InterPro" id="IPR036264">
    <property type="entry name" value="Bact_exopeptidase_dim_dom"/>
</dbReference>
<evidence type="ECO:0000256" key="7">
    <source>
        <dbReference type="PIRSR" id="PIRSR001235-1"/>
    </source>
</evidence>
<dbReference type="GO" id="GO:0046872">
    <property type="term" value="F:metal ion binding"/>
    <property type="evidence" value="ECO:0007669"/>
    <property type="project" value="UniProtKB-KW"/>
</dbReference>
<evidence type="ECO:0000256" key="3">
    <source>
        <dbReference type="ARBA" id="ARBA00011738"/>
    </source>
</evidence>
<dbReference type="Proteomes" id="UP000076482">
    <property type="component" value="Unassembled WGS sequence"/>
</dbReference>
<dbReference type="PATRIC" id="fig|1396.535.peg.19"/>
<keyword evidence="6" id="KW-0464">Manganese</keyword>
<comment type="cofactor">
    <cofactor evidence="1">
        <name>Mn(2+)</name>
        <dbReference type="ChEBI" id="CHEBI:29035"/>
    </cofactor>
</comment>
<dbReference type="InterPro" id="IPR002933">
    <property type="entry name" value="Peptidase_M20"/>
</dbReference>
<organism evidence="9 10">
    <name type="scientific">Bacillus cereus</name>
    <dbReference type="NCBI Taxonomy" id="1396"/>
    <lineage>
        <taxon>Bacteria</taxon>
        <taxon>Bacillati</taxon>
        <taxon>Bacillota</taxon>
        <taxon>Bacilli</taxon>
        <taxon>Bacillales</taxon>
        <taxon>Bacillaceae</taxon>
        <taxon>Bacillus</taxon>
        <taxon>Bacillus cereus group</taxon>
    </lineage>
</organism>
<evidence type="ECO:0000259" key="8">
    <source>
        <dbReference type="Pfam" id="PF07687"/>
    </source>
</evidence>
<feature type="binding site" evidence="7">
    <location>
        <position position="197"/>
    </location>
    <ligand>
        <name>Zn(2+)</name>
        <dbReference type="ChEBI" id="CHEBI:29105"/>
        <label>1</label>
    </ligand>
</feature>
<feature type="binding site" evidence="7">
    <location>
        <position position="135"/>
    </location>
    <ligand>
        <name>Zn(2+)</name>
        <dbReference type="ChEBI" id="CHEBI:29105"/>
        <label>2</label>
    </ligand>
</feature>
<name>A0A161R063_BACCE</name>
<sequence length="415" mass="45454">MSFPIPNERTNVMVNNNRLLDRLQHLSEIGRNEITGGINRFSFTHEEQLAINLITSFMEEAGMTVTIDAVGNVIGTFGEDNETIMLGSHIDTVPEGGKYDGALGVLAAIEVVQTIHEQRLALSKKVQVVAFKDEEGTRFGFGLIGSRAMAGLLTAKQLQQNDTTGITIEEAMKQFQLSPLPLDKVKRNDIKAYLEMHIEQGKVLENEELPVGIVSGIAAPLWLEVTVTGISEHAGATPMPIRHDALTAASEMILSIEQMLNNTITSVATVGKLNVEPNGVNVIPGKVTFTVDIRDIEEQKISTLETSIIDQLQKIARRRNVTIHSKVLQRVKPAKTDAILNRQLTKSIEKNGIRPYLLISGAGHDAMNIAAVAPICMLFVRSKDGISHNPLEHSSDEDIIIATNIFYDTVVELAK</sequence>
<dbReference type="NCBIfam" id="TIGR01879">
    <property type="entry name" value="hydantase"/>
    <property type="match status" value="1"/>
</dbReference>
<evidence type="ECO:0000313" key="9">
    <source>
        <dbReference type="EMBL" id="KZD69129.1"/>
    </source>
</evidence>
<dbReference type="Gene3D" id="3.40.630.10">
    <property type="entry name" value="Zn peptidases"/>
    <property type="match status" value="1"/>
</dbReference>
<evidence type="ECO:0000256" key="4">
    <source>
        <dbReference type="ARBA" id="ARBA00022723"/>
    </source>
</evidence>
<protein>
    <submittedName>
        <fullName evidence="9">N-carbamoyl-L-amino acid hydrolase</fullName>
    </submittedName>
</protein>
<dbReference type="InterPro" id="IPR010158">
    <property type="entry name" value="Amidase_Cbmase"/>
</dbReference>
<comment type="similarity">
    <text evidence="2">Belongs to the peptidase M20 family.</text>
</comment>
<dbReference type="Gene3D" id="3.30.70.360">
    <property type="match status" value="1"/>
</dbReference>
<dbReference type="InterPro" id="IPR011650">
    <property type="entry name" value="Peptidase_M20_dimer"/>
</dbReference>
<keyword evidence="7" id="KW-0862">Zinc</keyword>
<dbReference type="AlphaFoldDB" id="A0A161R063"/>
<evidence type="ECO:0000313" key="10">
    <source>
        <dbReference type="Proteomes" id="UP000076482"/>
    </source>
</evidence>
<comment type="caution">
    <text evidence="9">The sequence shown here is derived from an EMBL/GenBank/DDBJ whole genome shotgun (WGS) entry which is preliminary data.</text>
</comment>
<feature type="binding site" evidence="7">
    <location>
        <position position="100"/>
    </location>
    <ligand>
        <name>Zn(2+)</name>
        <dbReference type="ChEBI" id="CHEBI:29105"/>
        <label>1</label>
    </ligand>
</feature>
<dbReference type="CDD" id="cd03884">
    <property type="entry name" value="M20_bAS"/>
    <property type="match status" value="1"/>
</dbReference>
<dbReference type="SUPFAM" id="SSF55031">
    <property type="entry name" value="Bacterial exopeptidase dimerisation domain"/>
    <property type="match status" value="1"/>
</dbReference>
<evidence type="ECO:0000256" key="5">
    <source>
        <dbReference type="ARBA" id="ARBA00022801"/>
    </source>
</evidence>
<dbReference type="InterPro" id="IPR001261">
    <property type="entry name" value="ArgE/DapE_CS"/>
</dbReference>
<accession>A0A161R063</accession>